<protein>
    <submittedName>
        <fullName evidence="1">Uncharacterized protein</fullName>
    </submittedName>
</protein>
<proteinExistence type="predicted"/>
<dbReference type="EMBL" id="MSZS01000011">
    <property type="protein sequence ID" value="PKX88989.1"/>
    <property type="molecule type" value="Genomic_DNA"/>
</dbReference>
<dbReference type="VEuPathDB" id="FungiDB:P174DRAFT_61311"/>
<comment type="caution">
    <text evidence="1">The sequence shown here is derived from an EMBL/GenBank/DDBJ whole genome shotgun (WGS) entry which is preliminary data.</text>
</comment>
<dbReference type="AlphaFoldDB" id="A0A2I1BUD7"/>
<sequence length="90" mass="10174">MDSEDRDEIHIKLVVATPIKDSVVSDITERLQKVHSDATLTSITQSEGALFFHCPSSDPEVRDKFVDLFIQWLDTQAVSITNYNIILGRL</sequence>
<accession>A0A2I1BUD7</accession>
<keyword evidence="2" id="KW-1185">Reference proteome</keyword>
<evidence type="ECO:0000313" key="1">
    <source>
        <dbReference type="EMBL" id="PKX88989.1"/>
    </source>
</evidence>
<reference evidence="2" key="1">
    <citation type="journal article" date="2018" name="Proc. Natl. Acad. Sci. U.S.A.">
        <title>Linking secondary metabolites to gene clusters through genome sequencing of six diverse Aspergillus species.</title>
        <authorList>
            <person name="Kaerboelling I."/>
            <person name="Vesth T.C."/>
            <person name="Frisvad J.C."/>
            <person name="Nybo J.L."/>
            <person name="Theobald S."/>
            <person name="Kuo A."/>
            <person name="Bowyer P."/>
            <person name="Matsuda Y."/>
            <person name="Mondo S."/>
            <person name="Lyhne E.K."/>
            <person name="Kogle M.E."/>
            <person name="Clum A."/>
            <person name="Lipzen A."/>
            <person name="Salamov A."/>
            <person name="Ngan C.Y."/>
            <person name="Daum C."/>
            <person name="Chiniquy J."/>
            <person name="Barry K."/>
            <person name="LaButti K."/>
            <person name="Haridas S."/>
            <person name="Simmons B.A."/>
            <person name="Magnuson J.K."/>
            <person name="Mortensen U.H."/>
            <person name="Larsen T.O."/>
            <person name="Grigoriev I.V."/>
            <person name="Baker S.E."/>
            <person name="Andersen M.R."/>
        </authorList>
    </citation>
    <scope>NUCLEOTIDE SEQUENCE [LARGE SCALE GENOMIC DNA]</scope>
    <source>
        <strain evidence="2">IBT 16806</strain>
    </source>
</reference>
<organism evidence="1 2">
    <name type="scientific">Aspergillus novofumigatus (strain IBT 16806)</name>
    <dbReference type="NCBI Taxonomy" id="1392255"/>
    <lineage>
        <taxon>Eukaryota</taxon>
        <taxon>Fungi</taxon>
        <taxon>Dikarya</taxon>
        <taxon>Ascomycota</taxon>
        <taxon>Pezizomycotina</taxon>
        <taxon>Eurotiomycetes</taxon>
        <taxon>Eurotiomycetidae</taxon>
        <taxon>Eurotiales</taxon>
        <taxon>Aspergillaceae</taxon>
        <taxon>Aspergillus</taxon>
        <taxon>Aspergillus subgen. Fumigati</taxon>
    </lineage>
</organism>
<dbReference type="RefSeq" id="XP_024677584.1">
    <property type="nucleotide sequence ID" value="XM_024832404.1"/>
</dbReference>
<dbReference type="OrthoDB" id="10458617at2759"/>
<dbReference type="Proteomes" id="UP000234474">
    <property type="component" value="Unassembled WGS sequence"/>
</dbReference>
<evidence type="ECO:0000313" key="2">
    <source>
        <dbReference type="Proteomes" id="UP000234474"/>
    </source>
</evidence>
<dbReference type="GeneID" id="36539741"/>
<name>A0A2I1BUD7_ASPN1</name>
<gene>
    <name evidence="1" type="ORF">P174DRAFT_61311</name>
</gene>